<comment type="caution">
    <text evidence="2">The sequence shown here is derived from an EMBL/GenBank/DDBJ whole genome shotgun (WGS) entry which is preliminary data.</text>
</comment>
<name>A0A916Z433_9BACT</name>
<reference evidence="2" key="1">
    <citation type="journal article" date="2014" name="Int. J. Syst. Evol. Microbiol.">
        <title>Complete genome sequence of Corynebacterium casei LMG S-19264T (=DSM 44701T), isolated from a smear-ripened cheese.</title>
        <authorList>
            <consortium name="US DOE Joint Genome Institute (JGI-PGF)"/>
            <person name="Walter F."/>
            <person name="Albersmeier A."/>
            <person name="Kalinowski J."/>
            <person name="Ruckert C."/>
        </authorList>
    </citation>
    <scope>NUCLEOTIDE SEQUENCE</scope>
    <source>
        <strain evidence="2">CGMCC 1.15958</strain>
    </source>
</reference>
<dbReference type="PANTHER" id="PTHR16214:SF3">
    <property type="entry name" value="TRANSMEMBRANE PROTEIN 260"/>
    <property type="match status" value="1"/>
</dbReference>
<keyword evidence="1" id="KW-0472">Membrane</keyword>
<evidence type="ECO:0000313" key="2">
    <source>
        <dbReference type="EMBL" id="GGD75863.1"/>
    </source>
</evidence>
<dbReference type="RefSeq" id="WP_188769619.1">
    <property type="nucleotide sequence ID" value="NZ_BMKK01000011.1"/>
</dbReference>
<organism evidence="2 3">
    <name type="scientific">Emticicia aquatilis</name>
    <dbReference type="NCBI Taxonomy" id="1537369"/>
    <lineage>
        <taxon>Bacteria</taxon>
        <taxon>Pseudomonadati</taxon>
        <taxon>Bacteroidota</taxon>
        <taxon>Cytophagia</taxon>
        <taxon>Cytophagales</taxon>
        <taxon>Leadbetterellaceae</taxon>
        <taxon>Emticicia</taxon>
    </lineage>
</organism>
<protein>
    <submittedName>
        <fullName evidence="2">Membrane protein</fullName>
    </submittedName>
</protein>
<feature type="transmembrane region" description="Helical" evidence="1">
    <location>
        <begin position="177"/>
        <end position="208"/>
    </location>
</feature>
<proteinExistence type="predicted"/>
<feature type="transmembrane region" description="Helical" evidence="1">
    <location>
        <begin position="478"/>
        <end position="495"/>
    </location>
</feature>
<dbReference type="AlphaFoldDB" id="A0A916Z433"/>
<dbReference type="InterPro" id="IPR021280">
    <property type="entry name" value="TMEM260-like"/>
</dbReference>
<evidence type="ECO:0000256" key="1">
    <source>
        <dbReference type="SAM" id="Phobius"/>
    </source>
</evidence>
<evidence type="ECO:0000313" key="3">
    <source>
        <dbReference type="Proteomes" id="UP000609064"/>
    </source>
</evidence>
<feature type="transmembrane region" description="Helical" evidence="1">
    <location>
        <begin position="261"/>
        <end position="281"/>
    </location>
</feature>
<feature type="transmembrane region" description="Helical" evidence="1">
    <location>
        <begin position="531"/>
        <end position="554"/>
    </location>
</feature>
<keyword evidence="1" id="KW-1133">Transmembrane helix</keyword>
<dbReference type="Pfam" id="PF11028">
    <property type="entry name" value="TMEM260-like"/>
    <property type="match status" value="1"/>
</dbReference>
<feature type="transmembrane region" description="Helical" evidence="1">
    <location>
        <begin position="288"/>
        <end position="307"/>
    </location>
</feature>
<dbReference type="EMBL" id="BMKK01000011">
    <property type="protein sequence ID" value="GGD75863.1"/>
    <property type="molecule type" value="Genomic_DNA"/>
</dbReference>
<feature type="transmembrane region" description="Helical" evidence="1">
    <location>
        <begin position="220"/>
        <end position="241"/>
    </location>
</feature>
<reference evidence="2" key="2">
    <citation type="submission" date="2020-09" db="EMBL/GenBank/DDBJ databases">
        <authorList>
            <person name="Sun Q."/>
            <person name="Zhou Y."/>
        </authorList>
    </citation>
    <scope>NUCLEOTIDE SEQUENCE</scope>
    <source>
        <strain evidence="2">CGMCC 1.15958</strain>
    </source>
</reference>
<feature type="transmembrane region" description="Helical" evidence="1">
    <location>
        <begin position="118"/>
        <end position="135"/>
    </location>
</feature>
<sequence length="994" mass="112815">MNNFTRLNNIVGWAVFAVSLITYTLTVEPTASFWDCGEFIACSYKLQVPHPAGAPLFLLIGRMASLLAGSDVTKVALMVNMVSVIASAFTILFMFWTISLLARKVFGKKGAELDTTQTILVIGASAVGSLVYAFSDSFWFSAVEAEVYGMSSFFTAIVIWAAFRWEIIEDEAQANRFLIFTAYLVGLSIGVHLLNLVTIPALGLVYYYKKAKKITWKGGIAAFLVGMVVLGVVNVGVITGFPSLGFTFEKLFVNTFGMPFSSGIIFFVIVLVGALSYGIFYTQKKGMVIANTALISFAFVLIGYSSYTIALIRSNYNPPINENNPSNVLNYVSYLKREQYGSRPLLYGPVFTGKLESIENGEPIYKMGKNKYEVYDYKPNYIWGPNSESLLPRMWSSDAGHQQIYRQEMGLAEGQKPTLFTNIGYMMKRQMGYMYWRYFAWNFWGRSSDIEGAGPTNILETKDKLPPAVKENRGRTNFYGLPVILGILGLLYHYFRRERDALVMFLLFLFTGIGLVVYLNSPPVEPRERDYIYVGSFYIWAIWVGLGVMGLFDYVLKFIKNTQSRAVAATVVGLAVPLIMLPQTWKGHDRSGRYHQVDFAKNLLNSCAPNAILFTGGDNDTFPLWYVQEVEGFRTDVRVCNLSLLGTDWYCEQMKRKTYQSEALPITFTTDQLLSGVNDQIPFVERLNDPINLKDYLELVKKNDPAIQIPLTTGESINSLPSDSLFLNYDVEAVKKMGFVPKQFEPYLTGQITWNIGKRDLLKNDLMQLEMIAQNNWKRPIYFAGTLANDNYLNLKDYMQLEGYAYRLLPIKVSQGDDGFANTDIMYDNMLKKMAWRGMDNPNVYYDSETYLKVPIITARLAFLRLADQLVREEKKTKAKEVLDYANKVLPDNVIPYDQLCTNYVMYYFEVGDSKKAMEIAETITKRADGNLAYFTQKAGQKSAEWMPDNIQDYLQINLRNLQVIANICSRNNQEAAAKRYEAIYNKYYSRVAE</sequence>
<dbReference type="InterPro" id="IPR052724">
    <property type="entry name" value="GT117_domain-containing"/>
</dbReference>
<accession>A0A916Z433</accession>
<feature type="transmembrane region" description="Helical" evidence="1">
    <location>
        <begin position="50"/>
        <end position="68"/>
    </location>
</feature>
<keyword evidence="3" id="KW-1185">Reference proteome</keyword>
<gene>
    <name evidence="2" type="ORF">GCM10011514_44730</name>
</gene>
<feature type="transmembrane region" description="Helical" evidence="1">
    <location>
        <begin position="502"/>
        <end position="519"/>
    </location>
</feature>
<dbReference type="PANTHER" id="PTHR16214">
    <property type="entry name" value="TRANSMEMBRANE PROTEIN 260"/>
    <property type="match status" value="1"/>
</dbReference>
<dbReference type="Proteomes" id="UP000609064">
    <property type="component" value="Unassembled WGS sequence"/>
</dbReference>
<feature type="transmembrane region" description="Helical" evidence="1">
    <location>
        <begin position="147"/>
        <end position="165"/>
    </location>
</feature>
<feature type="transmembrane region" description="Helical" evidence="1">
    <location>
        <begin position="566"/>
        <end position="585"/>
    </location>
</feature>
<keyword evidence="1" id="KW-0812">Transmembrane</keyword>
<feature type="transmembrane region" description="Helical" evidence="1">
    <location>
        <begin position="75"/>
        <end position="98"/>
    </location>
</feature>